<feature type="domain" description="Glutamine amidotransferase" evidence="10">
    <location>
        <begin position="12"/>
        <end position="205"/>
    </location>
</feature>
<evidence type="ECO:0000256" key="9">
    <source>
        <dbReference type="ARBA" id="ARBA00031904"/>
    </source>
</evidence>
<evidence type="ECO:0000259" key="10">
    <source>
        <dbReference type="Pfam" id="PF00117"/>
    </source>
</evidence>
<dbReference type="Gene3D" id="3.60.120.10">
    <property type="entry name" value="Anthranilate synthase"/>
    <property type="match status" value="1"/>
</dbReference>
<evidence type="ECO:0000256" key="5">
    <source>
        <dbReference type="ARBA" id="ARBA00022679"/>
    </source>
</evidence>
<dbReference type="InterPro" id="IPR029062">
    <property type="entry name" value="Class_I_gatase-like"/>
</dbReference>
<comment type="similarity">
    <text evidence="3">In the C-terminal section; belongs to the anthranilate synthase component I family.</text>
</comment>
<dbReference type="UniPathway" id="UPA00077">
    <property type="reaction ID" value="UER00149"/>
</dbReference>
<dbReference type="InterPro" id="IPR010117">
    <property type="entry name" value="PabB_fungal"/>
</dbReference>
<dbReference type="OrthoDB" id="64220at2759"/>
<keyword evidence="14" id="KW-1185">Reference proteome</keyword>
<evidence type="ECO:0000256" key="4">
    <source>
        <dbReference type="ARBA" id="ARBA00013139"/>
    </source>
</evidence>
<protein>
    <recommendedName>
        <fullName evidence="4">aminodeoxychorismate synthase</fullName>
        <ecNumber evidence="4">2.6.1.85</ecNumber>
    </recommendedName>
    <alternativeName>
        <fullName evidence="8">Para-aminobenzoate synthase</fullName>
    </alternativeName>
    <alternativeName>
        <fullName evidence="9">p-aminobenzoic acid synthase</fullName>
    </alternativeName>
</protein>
<dbReference type="AlphaFoldDB" id="A0A4S4NC34"/>
<dbReference type="PRINTS" id="PR00099">
    <property type="entry name" value="CPSGATASE"/>
</dbReference>
<evidence type="ECO:0000256" key="8">
    <source>
        <dbReference type="ARBA" id="ARBA00031329"/>
    </source>
</evidence>
<dbReference type="PRINTS" id="PR00096">
    <property type="entry name" value="GATASE"/>
</dbReference>
<dbReference type="PRINTS" id="PR00097">
    <property type="entry name" value="ANTSNTHASEII"/>
</dbReference>
<sequence length="753" mass="82396">MVQMSGDPPRILLIDSYDSFTYNLASLCRRSIPNCCTHIIRNDQISVAQLILLLPHFSAVVIGPGPGSPDKDQDVGIVKHIWKLADDAVLPVFGVCLGLQSLAIEFGATLKRLNVVKHGQISKIHHREKGLFEDVGVVEAVRYHSLHVMLEAGGDVECLAWAEDGHENGRVVMAARHTSKPFWAVQYHPESTRTRGGGDEVVRNFWSLAGKWSQARSRIPQPWSSSVEAIVGKSWPHIQPIPRSLVSSGQERLVSTQTVESPTMTMLELCETQGATDETSTFVLLESAAVPGRFSIIGCLSPSSPKITFRVQDSRVCVERNHETVWEELGDRDIWTWLASFMQPRRGHGGVSEVPFWGGFIGFLSYELGTHALSPSLPLQHTEQPDVNLVFVDRSVVFDSLTNRAYVQSLLPGDHDWLSRTASLLRTGAALARAPSPVQKSFTITVSHPNQESYISSIKKAKEYLFSGDSYELCLTAPTRISVQQPSVVDGKSTSWELYKTLRVRNAAAHSGYIRLHPSTLISSSPERFLSFTRPPAPLCQLRPIKGTVRKGPGVTRAVAEEALIGSPKEVAENLMIVDLIRHDLHGVLGEDVVVRQFCAVEENKTVWSMVSVIEGKPSPNLDQCDRHNLGWDVLRNSLPPGSMTGAPKKRSVELLYGLEGQPRSVYSGVFGYWDVGGGGDWSVIIRSCFKHDAGDASNSGQDGTAAGGSAAGSQDWTLGAGGAITALSDPDAEWDEMMAKVESVLRAFQETV</sequence>
<dbReference type="Proteomes" id="UP000308730">
    <property type="component" value="Unassembled WGS sequence"/>
</dbReference>
<keyword evidence="5" id="KW-0808">Transferase</keyword>
<dbReference type="EMBL" id="SGPM01000005">
    <property type="protein sequence ID" value="THH33560.1"/>
    <property type="molecule type" value="Genomic_DNA"/>
</dbReference>
<evidence type="ECO:0000259" key="12">
    <source>
        <dbReference type="Pfam" id="PF04715"/>
    </source>
</evidence>
<evidence type="ECO:0000256" key="2">
    <source>
        <dbReference type="ARBA" id="ARBA00005009"/>
    </source>
</evidence>
<dbReference type="EC" id="2.6.1.85" evidence="4"/>
<dbReference type="InterPro" id="IPR017926">
    <property type="entry name" value="GATASE"/>
</dbReference>
<evidence type="ECO:0000313" key="14">
    <source>
        <dbReference type="Proteomes" id="UP000308730"/>
    </source>
</evidence>
<dbReference type="Pfam" id="PF00425">
    <property type="entry name" value="Chorismate_bind"/>
    <property type="match status" value="1"/>
</dbReference>
<dbReference type="GO" id="GO:0046656">
    <property type="term" value="P:folic acid biosynthetic process"/>
    <property type="evidence" value="ECO:0007669"/>
    <property type="project" value="UniProtKB-KW"/>
</dbReference>
<dbReference type="InterPro" id="IPR005801">
    <property type="entry name" value="ADC_synthase"/>
</dbReference>
<feature type="domain" description="Anthranilate synthase component I N-terminal" evidence="12">
    <location>
        <begin position="278"/>
        <end position="407"/>
    </location>
</feature>
<dbReference type="PANTHER" id="PTHR11236">
    <property type="entry name" value="AMINOBENZOATE/ANTHRANILATE SYNTHASE"/>
    <property type="match status" value="1"/>
</dbReference>
<keyword evidence="6" id="KW-0289">Folate biosynthesis</keyword>
<evidence type="ECO:0000256" key="6">
    <source>
        <dbReference type="ARBA" id="ARBA00022909"/>
    </source>
</evidence>
<dbReference type="GO" id="GO:0046654">
    <property type="term" value="P:tetrahydrofolate biosynthetic process"/>
    <property type="evidence" value="ECO:0007669"/>
    <property type="project" value="UniProtKB-UniPathway"/>
</dbReference>
<gene>
    <name evidence="13" type="ORF">EUX98_g677</name>
</gene>
<evidence type="ECO:0000256" key="1">
    <source>
        <dbReference type="ARBA" id="ARBA00001000"/>
    </source>
</evidence>
<comment type="caution">
    <text evidence="13">The sequence shown here is derived from an EMBL/GenBank/DDBJ whole genome shotgun (WGS) entry which is preliminary data.</text>
</comment>
<reference evidence="13 14" key="1">
    <citation type="submission" date="2019-02" db="EMBL/GenBank/DDBJ databases">
        <title>Genome sequencing of the rare red list fungi Antrodiella citrinella (Flaviporus citrinellus).</title>
        <authorList>
            <person name="Buettner E."/>
            <person name="Kellner H."/>
        </authorList>
    </citation>
    <scope>NUCLEOTIDE SEQUENCE [LARGE SCALE GENOMIC DNA]</scope>
    <source>
        <strain evidence="13 14">DSM 108506</strain>
    </source>
</reference>
<dbReference type="NCBIfam" id="TIGR01823">
    <property type="entry name" value="PabB-fungal"/>
    <property type="match status" value="1"/>
</dbReference>
<evidence type="ECO:0000256" key="3">
    <source>
        <dbReference type="ARBA" id="ARBA00005970"/>
    </source>
</evidence>
<dbReference type="Gene3D" id="3.40.50.880">
    <property type="match status" value="1"/>
</dbReference>
<evidence type="ECO:0000259" key="11">
    <source>
        <dbReference type="Pfam" id="PF00425"/>
    </source>
</evidence>
<dbReference type="InterPro" id="IPR006221">
    <property type="entry name" value="TrpG/PapA_dom"/>
</dbReference>
<dbReference type="SUPFAM" id="SSF52317">
    <property type="entry name" value="Class I glutamine amidotransferase-like"/>
    <property type="match status" value="1"/>
</dbReference>
<dbReference type="GO" id="GO:0046820">
    <property type="term" value="F:4-amino-4-deoxychorismate synthase activity"/>
    <property type="evidence" value="ECO:0007669"/>
    <property type="project" value="UniProtKB-EC"/>
</dbReference>
<comment type="catalytic activity">
    <reaction evidence="1">
        <text>chorismate + L-glutamine = 4-amino-4-deoxychorismate + L-glutamate</text>
        <dbReference type="Rhea" id="RHEA:11672"/>
        <dbReference type="ChEBI" id="CHEBI:29748"/>
        <dbReference type="ChEBI" id="CHEBI:29985"/>
        <dbReference type="ChEBI" id="CHEBI:58359"/>
        <dbReference type="ChEBI" id="CHEBI:58406"/>
        <dbReference type="EC" id="2.6.1.85"/>
    </reaction>
</comment>
<dbReference type="Pfam" id="PF00117">
    <property type="entry name" value="GATase"/>
    <property type="match status" value="1"/>
</dbReference>
<feature type="domain" description="Chorismate-utilising enzyme C-terminal" evidence="11">
    <location>
        <begin position="451"/>
        <end position="741"/>
    </location>
</feature>
<dbReference type="InterPro" id="IPR006805">
    <property type="entry name" value="Anth_synth_I_N"/>
</dbReference>
<dbReference type="SUPFAM" id="SSF56322">
    <property type="entry name" value="ADC synthase"/>
    <property type="match status" value="1"/>
</dbReference>
<accession>A0A4S4NC34</accession>
<dbReference type="GO" id="GO:0000162">
    <property type="term" value="P:L-tryptophan biosynthetic process"/>
    <property type="evidence" value="ECO:0007669"/>
    <property type="project" value="TreeGrafter"/>
</dbReference>
<name>A0A4S4NC34_9APHY</name>
<dbReference type="NCBIfam" id="TIGR00566">
    <property type="entry name" value="trpG_papA"/>
    <property type="match status" value="1"/>
</dbReference>
<dbReference type="GO" id="GO:0005737">
    <property type="term" value="C:cytoplasm"/>
    <property type="evidence" value="ECO:0007669"/>
    <property type="project" value="TreeGrafter"/>
</dbReference>
<proteinExistence type="inferred from homology"/>
<dbReference type="GO" id="GO:0008153">
    <property type="term" value="P:4-aminobenzoate biosynthetic process"/>
    <property type="evidence" value="ECO:0007669"/>
    <property type="project" value="TreeGrafter"/>
</dbReference>
<evidence type="ECO:0000313" key="13">
    <source>
        <dbReference type="EMBL" id="THH33560.1"/>
    </source>
</evidence>
<dbReference type="PROSITE" id="PS51273">
    <property type="entry name" value="GATASE_TYPE_1"/>
    <property type="match status" value="1"/>
</dbReference>
<dbReference type="PANTHER" id="PTHR11236:SF18">
    <property type="entry name" value="AMINODEOXYCHORISMATE SYNTHASE"/>
    <property type="match status" value="1"/>
</dbReference>
<dbReference type="Pfam" id="PF04715">
    <property type="entry name" value="Anth_synt_I_N"/>
    <property type="match status" value="1"/>
</dbReference>
<dbReference type="InterPro" id="IPR019999">
    <property type="entry name" value="Anth_synth_I-like"/>
</dbReference>
<organism evidence="13 14">
    <name type="scientific">Antrodiella citrinella</name>
    <dbReference type="NCBI Taxonomy" id="2447956"/>
    <lineage>
        <taxon>Eukaryota</taxon>
        <taxon>Fungi</taxon>
        <taxon>Dikarya</taxon>
        <taxon>Basidiomycota</taxon>
        <taxon>Agaricomycotina</taxon>
        <taxon>Agaricomycetes</taxon>
        <taxon>Polyporales</taxon>
        <taxon>Steccherinaceae</taxon>
        <taxon>Antrodiella</taxon>
    </lineage>
</organism>
<dbReference type="CDD" id="cd01743">
    <property type="entry name" value="GATase1_Anthranilate_Synthase"/>
    <property type="match status" value="1"/>
</dbReference>
<dbReference type="InterPro" id="IPR015890">
    <property type="entry name" value="Chorismate_C"/>
</dbReference>
<keyword evidence="7" id="KW-0315">Glutamine amidotransferase</keyword>
<evidence type="ECO:0000256" key="7">
    <source>
        <dbReference type="ARBA" id="ARBA00022962"/>
    </source>
</evidence>
<comment type="pathway">
    <text evidence="2">Cofactor biosynthesis; tetrahydrofolate biosynthesis; 4-aminobenzoate from chorismate: step 1/2.</text>
</comment>